<evidence type="ECO:0000313" key="1">
    <source>
        <dbReference type="EMBL" id="GAI53491.1"/>
    </source>
</evidence>
<comment type="caution">
    <text evidence="1">The sequence shown here is derived from an EMBL/GenBank/DDBJ whole genome shotgun (WGS) entry which is preliminary data.</text>
</comment>
<accession>X1QFB1</accession>
<proteinExistence type="predicted"/>
<dbReference type="AlphaFoldDB" id="X1QFB1"/>
<organism evidence="1">
    <name type="scientific">marine sediment metagenome</name>
    <dbReference type="NCBI Taxonomy" id="412755"/>
    <lineage>
        <taxon>unclassified sequences</taxon>
        <taxon>metagenomes</taxon>
        <taxon>ecological metagenomes</taxon>
    </lineage>
</organism>
<protein>
    <submittedName>
        <fullName evidence="1">Uncharacterized protein</fullName>
    </submittedName>
</protein>
<sequence length="119" mass="13421">LYWKGGGTWEGTGEYWLDTTEYEIEKDTTVGHNYDWQYTDVPNWDDQKYYSVRAKGRDKAENEQVIIASATFMIDASAPQSWIYMPQHGAQPDNDDGGASEAEFLRVQGKATAGTRAVT</sequence>
<feature type="non-terminal residue" evidence="1">
    <location>
        <position position="1"/>
    </location>
</feature>
<name>X1QFB1_9ZZZZ</name>
<feature type="non-terminal residue" evidence="1">
    <location>
        <position position="119"/>
    </location>
</feature>
<reference evidence="1" key="1">
    <citation type="journal article" date="2014" name="Front. Microbiol.">
        <title>High frequency of phylogenetically diverse reductive dehalogenase-homologous genes in deep subseafloor sedimentary metagenomes.</title>
        <authorList>
            <person name="Kawai M."/>
            <person name="Futagami T."/>
            <person name="Toyoda A."/>
            <person name="Takaki Y."/>
            <person name="Nishi S."/>
            <person name="Hori S."/>
            <person name="Arai W."/>
            <person name="Tsubouchi T."/>
            <person name="Morono Y."/>
            <person name="Uchiyama I."/>
            <person name="Ito T."/>
            <person name="Fujiyama A."/>
            <person name="Inagaki F."/>
            <person name="Takami H."/>
        </authorList>
    </citation>
    <scope>NUCLEOTIDE SEQUENCE</scope>
    <source>
        <strain evidence="1">Expedition CK06-06</strain>
    </source>
</reference>
<dbReference type="EMBL" id="BARV01043065">
    <property type="protein sequence ID" value="GAI53491.1"/>
    <property type="molecule type" value="Genomic_DNA"/>
</dbReference>
<gene>
    <name evidence="1" type="ORF">S06H3_64463</name>
</gene>